<dbReference type="InterPro" id="IPR037518">
    <property type="entry name" value="MPN"/>
</dbReference>
<evidence type="ECO:0000313" key="8">
    <source>
        <dbReference type="Proteomes" id="UP000571950"/>
    </source>
</evidence>
<dbReference type="PROSITE" id="PS50249">
    <property type="entry name" value="MPN"/>
    <property type="match status" value="1"/>
</dbReference>
<feature type="domain" description="MPN" evidence="6">
    <location>
        <begin position="1"/>
        <end position="122"/>
    </location>
</feature>
<comment type="caution">
    <text evidence="7">The sequence shown here is derived from an EMBL/GenBank/DDBJ whole genome shotgun (WGS) entry which is preliminary data.</text>
</comment>
<evidence type="ECO:0000256" key="4">
    <source>
        <dbReference type="ARBA" id="ARBA00022833"/>
    </source>
</evidence>
<sequence>MTVRTLSAFLAELFQCREGDPEMAAILFADHRSHIIDTRIIEGAPDMLILPVRQILRDSLTMRARQIVMIHTHPSGDPRPSEHDVAATRLLCAHLRRQRQRLIDHIILSRNLYFSFRANHML</sequence>
<keyword evidence="3" id="KW-0378">Hydrolase</keyword>
<proteinExistence type="predicted"/>
<gene>
    <name evidence="7" type="ORF">GGR43_000552</name>
</gene>
<dbReference type="PANTHER" id="PTHR30471">
    <property type="entry name" value="DNA REPAIR PROTEIN RADC"/>
    <property type="match status" value="1"/>
</dbReference>
<keyword evidence="5" id="KW-0482">Metalloprotease</keyword>
<dbReference type="InterPro" id="IPR025657">
    <property type="entry name" value="RadC_JAB"/>
</dbReference>
<dbReference type="Proteomes" id="UP000571950">
    <property type="component" value="Unassembled WGS sequence"/>
</dbReference>
<dbReference type="EMBL" id="JACIDT010000002">
    <property type="protein sequence ID" value="MBB3924851.1"/>
    <property type="molecule type" value="Genomic_DNA"/>
</dbReference>
<dbReference type="PANTHER" id="PTHR30471:SF3">
    <property type="entry name" value="UPF0758 PROTEIN YEES-RELATED"/>
    <property type="match status" value="1"/>
</dbReference>
<reference evidence="7 8" key="1">
    <citation type="submission" date="2020-08" db="EMBL/GenBank/DDBJ databases">
        <title>Genomic Encyclopedia of Type Strains, Phase IV (KMG-IV): sequencing the most valuable type-strain genomes for metagenomic binning, comparative biology and taxonomic classification.</title>
        <authorList>
            <person name="Goeker M."/>
        </authorList>
    </citation>
    <scope>NUCLEOTIDE SEQUENCE [LARGE SCALE GENOMIC DNA]</scope>
    <source>
        <strain evidence="7 8">DSM 26189</strain>
    </source>
</reference>
<dbReference type="InterPro" id="IPR001405">
    <property type="entry name" value="UPF0758"/>
</dbReference>
<protein>
    <submittedName>
        <fullName evidence="7">DNA repair protein RadC</fullName>
    </submittedName>
</protein>
<dbReference type="SUPFAM" id="SSF102712">
    <property type="entry name" value="JAB1/MPN domain"/>
    <property type="match status" value="1"/>
</dbReference>
<keyword evidence="1" id="KW-0645">Protease</keyword>
<keyword evidence="4" id="KW-0862">Zinc</keyword>
<evidence type="ECO:0000256" key="3">
    <source>
        <dbReference type="ARBA" id="ARBA00022801"/>
    </source>
</evidence>
<keyword evidence="8" id="KW-1185">Reference proteome</keyword>
<evidence type="ECO:0000256" key="5">
    <source>
        <dbReference type="ARBA" id="ARBA00023049"/>
    </source>
</evidence>
<accession>A0A7W6FNA0</accession>
<evidence type="ECO:0000256" key="2">
    <source>
        <dbReference type="ARBA" id="ARBA00022723"/>
    </source>
</evidence>
<name>A0A7W6FNA0_9SPHN</name>
<dbReference type="Gene3D" id="3.40.140.10">
    <property type="entry name" value="Cytidine Deaminase, domain 2"/>
    <property type="match status" value="1"/>
</dbReference>
<keyword evidence="2" id="KW-0479">Metal-binding</keyword>
<evidence type="ECO:0000259" key="6">
    <source>
        <dbReference type="PROSITE" id="PS50249"/>
    </source>
</evidence>
<dbReference type="GO" id="GO:0006508">
    <property type="term" value="P:proteolysis"/>
    <property type="evidence" value="ECO:0007669"/>
    <property type="project" value="UniProtKB-KW"/>
</dbReference>
<dbReference type="RefSeq" id="WP_188070429.1">
    <property type="nucleotide sequence ID" value="NZ_BSPS01000036.1"/>
</dbReference>
<dbReference type="GO" id="GO:0008237">
    <property type="term" value="F:metallopeptidase activity"/>
    <property type="evidence" value="ECO:0007669"/>
    <property type="project" value="UniProtKB-KW"/>
</dbReference>
<evidence type="ECO:0000313" key="7">
    <source>
        <dbReference type="EMBL" id="MBB3924851.1"/>
    </source>
</evidence>
<dbReference type="Pfam" id="PF04002">
    <property type="entry name" value="RadC"/>
    <property type="match status" value="1"/>
</dbReference>
<evidence type="ECO:0000256" key="1">
    <source>
        <dbReference type="ARBA" id="ARBA00022670"/>
    </source>
</evidence>
<dbReference type="GO" id="GO:0046872">
    <property type="term" value="F:metal ion binding"/>
    <property type="evidence" value="ECO:0007669"/>
    <property type="project" value="UniProtKB-KW"/>
</dbReference>
<dbReference type="AlphaFoldDB" id="A0A7W6FNA0"/>
<organism evidence="7 8">
    <name type="scientific">Sphingobium jiangsuense</name>
    <dbReference type="NCBI Taxonomy" id="870476"/>
    <lineage>
        <taxon>Bacteria</taxon>
        <taxon>Pseudomonadati</taxon>
        <taxon>Pseudomonadota</taxon>
        <taxon>Alphaproteobacteria</taxon>
        <taxon>Sphingomonadales</taxon>
        <taxon>Sphingomonadaceae</taxon>
        <taxon>Sphingobium</taxon>
    </lineage>
</organism>